<dbReference type="InterPro" id="IPR023346">
    <property type="entry name" value="Lysozyme-like_dom_sf"/>
</dbReference>
<gene>
    <name evidence="3" type="ORF">CBF30_02585</name>
</gene>
<dbReference type="Pfam" id="PF13702">
    <property type="entry name" value="Lysozyme_like"/>
    <property type="match status" value="1"/>
</dbReference>
<accession>A0A430AJ68</accession>
<sequence length="195" mass="22232">MIILFIVAGGWFGFKLKQRVDEVKKWQNTVATVAKKYDISDYQNIILAIILTESKGNHVDLMQSSESKYGTTDQVGTSEESIDNGVKFLAQAIKKAKSENVDIWTAIQSYNFGLSYIDFIQKNGKVSSVKLADQYSKSKLAPLLGNETGEKYRYWHLQSILYNGGYLYKDGGNMFYAEIVKWNLRIMKIINSIFH</sequence>
<dbReference type="GO" id="GO:0009986">
    <property type="term" value="C:cell surface"/>
    <property type="evidence" value="ECO:0007669"/>
    <property type="project" value="UniProtKB-SubCell"/>
</dbReference>
<dbReference type="EMBL" id="NGJZ01000001">
    <property type="protein sequence ID" value="RSU08150.1"/>
    <property type="molecule type" value="Genomic_DNA"/>
</dbReference>
<dbReference type="InterPro" id="IPR047194">
    <property type="entry name" value="CwlT-like_lysozyme"/>
</dbReference>
<organism evidence="3 4">
    <name type="scientific">Vagococcus entomophilus</name>
    <dbReference type="NCBI Taxonomy" id="1160095"/>
    <lineage>
        <taxon>Bacteria</taxon>
        <taxon>Bacillati</taxon>
        <taxon>Bacillota</taxon>
        <taxon>Bacilli</taxon>
        <taxon>Lactobacillales</taxon>
        <taxon>Enterococcaceae</taxon>
        <taxon>Vagococcus</taxon>
    </lineage>
</organism>
<dbReference type="OrthoDB" id="1654978at2"/>
<evidence type="ECO:0000313" key="4">
    <source>
        <dbReference type="Proteomes" id="UP000288669"/>
    </source>
</evidence>
<dbReference type="CDD" id="cd16891">
    <property type="entry name" value="CwlT-like"/>
    <property type="match status" value="1"/>
</dbReference>
<dbReference type="Gene3D" id="1.10.530.10">
    <property type="match status" value="1"/>
</dbReference>
<reference evidence="3 4" key="1">
    <citation type="submission" date="2017-05" db="EMBL/GenBank/DDBJ databases">
        <title>Vagococcus spp. assemblies.</title>
        <authorList>
            <person name="Gulvik C.A."/>
        </authorList>
    </citation>
    <scope>NUCLEOTIDE SEQUENCE [LARGE SCALE GENOMIC DNA]</scope>
    <source>
        <strain evidence="3 4">DSM 24756</strain>
    </source>
</reference>
<protein>
    <submittedName>
        <fullName evidence="3">Transglycosylase SLT domain protein</fullName>
    </submittedName>
</protein>
<name>A0A430AJ68_9ENTE</name>
<feature type="domain" description="CwlT-like lysozyme" evidence="2">
    <location>
        <begin position="21"/>
        <end position="183"/>
    </location>
</feature>
<evidence type="ECO:0000256" key="1">
    <source>
        <dbReference type="ARBA" id="ARBA00004241"/>
    </source>
</evidence>
<dbReference type="Proteomes" id="UP000288669">
    <property type="component" value="Unassembled WGS sequence"/>
</dbReference>
<dbReference type="AlphaFoldDB" id="A0A430AJ68"/>
<evidence type="ECO:0000259" key="2">
    <source>
        <dbReference type="Pfam" id="PF13702"/>
    </source>
</evidence>
<dbReference type="RefSeq" id="WP_126822471.1">
    <property type="nucleotide sequence ID" value="NZ_JBHLWU010000001.1"/>
</dbReference>
<dbReference type="SUPFAM" id="SSF53955">
    <property type="entry name" value="Lysozyme-like"/>
    <property type="match status" value="1"/>
</dbReference>
<evidence type="ECO:0000313" key="3">
    <source>
        <dbReference type="EMBL" id="RSU08150.1"/>
    </source>
</evidence>
<keyword evidence="4" id="KW-1185">Reference proteome</keyword>
<comment type="subcellular location">
    <subcellularLocation>
        <location evidence="1">Cell surface</location>
    </subcellularLocation>
</comment>
<proteinExistence type="predicted"/>
<comment type="caution">
    <text evidence="3">The sequence shown here is derived from an EMBL/GenBank/DDBJ whole genome shotgun (WGS) entry which is preliminary data.</text>
</comment>